<reference evidence="1 2" key="1">
    <citation type="submission" date="2018-11" db="EMBL/GenBank/DDBJ databases">
        <authorList>
            <consortium name="Pathogen Informatics"/>
        </authorList>
    </citation>
    <scope>NUCLEOTIDE SEQUENCE [LARGE SCALE GENOMIC DNA]</scope>
</reference>
<proteinExistence type="predicted"/>
<keyword evidence="2" id="KW-1185">Reference proteome</keyword>
<dbReference type="WBParaSite" id="HPBE_0001271301-mRNA-1">
    <property type="protein sequence ID" value="HPBE_0001271301-mRNA-1"/>
    <property type="gene ID" value="HPBE_0001271301"/>
</dbReference>
<evidence type="ECO:0000313" key="1">
    <source>
        <dbReference type="EMBL" id="VDO93301.1"/>
    </source>
</evidence>
<organism evidence="2 3">
    <name type="scientific">Heligmosomoides polygyrus</name>
    <name type="common">Parasitic roundworm</name>
    <dbReference type="NCBI Taxonomy" id="6339"/>
    <lineage>
        <taxon>Eukaryota</taxon>
        <taxon>Metazoa</taxon>
        <taxon>Ecdysozoa</taxon>
        <taxon>Nematoda</taxon>
        <taxon>Chromadorea</taxon>
        <taxon>Rhabditida</taxon>
        <taxon>Rhabditina</taxon>
        <taxon>Rhabditomorpha</taxon>
        <taxon>Strongyloidea</taxon>
        <taxon>Heligmosomidae</taxon>
        <taxon>Heligmosomoides</taxon>
    </lineage>
</organism>
<dbReference type="Proteomes" id="UP000050761">
    <property type="component" value="Unassembled WGS sequence"/>
</dbReference>
<dbReference type="EMBL" id="UZAH01027609">
    <property type="protein sequence ID" value="VDO93301.1"/>
    <property type="molecule type" value="Genomic_DNA"/>
</dbReference>
<sequence length="86" mass="9826">MRFIVTVDQCFASRTSADKVAAPVRFCEDESSAVGFDADTEIAKALRAIIDDVKMSQADKQRKCEIFKEHHPSIYAKFFSHLEWKL</sequence>
<name>A0A183FWB7_HELPZ</name>
<dbReference type="OrthoDB" id="276323at2759"/>
<reference evidence="3" key="2">
    <citation type="submission" date="2019-09" db="UniProtKB">
        <authorList>
            <consortium name="WormBaseParasite"/>
        </authorList>
    </citation>
    <scope>IDENTIFICATION</scope>
</reference>
<accession>A0A183FWB7</accession>
<accession>A0A3P7YZS1</accession>
<dbReference type="AlphaFoldDB" id="A0A183FWB7"/>
<gene>
    <name evidence="1" type="ORF">HPBE_LOCUS12714</name>
</gene>
<evidence type="ECO:0000313" key="3">
    <source>
        <dbReference type="WBParaSite" id="HPBE_0001271301-mRNA-1"/>
    </source>
</evidence>
<evidence type="ECO:0000313" key="2">
    <source>
        <dbReference type="Proteomes" id="UP000050761"/>
    </source>
</evidence>
<protein>
    <submittedName>
        <fullName evidence="3">Isochorismatase domain-containing protein</fullName>
    </submittedName>
</protein>